<dbReference type="Proteomes" id="UP000274504">
    <property type="component" value="Unassembled WGS sequence"/>
</dbReference>
<evidence type="ECO:0000313" key="3">
    <source>
        <dbReference type="WBParaSite" id="HDID_0000907401-mRNA-1"/>
    </source>
</evidence>
<evidence type="ECO:0000313" key="1">
    <source>
        <dbReference type="EMBL" id="VDL61390.1"/>
    </source>
</evidence>
<gene>
    <name evidence="1" type="ORF">HDID_LOCUS9072</name>
</gene>
<reference evidence="3" key="1">
    <citation type="submission" date="2017-02" db="UniProtKB">
        <authorList>
            <consortium name="WormBaseParasite"/>
        </authorList>
    </citation>
    <scope>IDENTIFICATION</scope>
</reference>
<proteinExistence type="predicted"/>
<name>A0A0R3SUA9_HYMDI</name>
<dbReference type="AlphaFoldDB" id="A0A0R3SUA9"/>
<reference evidence="1 2" key="2">
    <citation type="submission" date="2018-11" db="EMBL/GenBank/DDBJ databases">
        <authorList>
            <consortium name="Pathogen Informatics"/>
        </authorList>
    </citation>
    <scope>NUCLEOTIDE SEQUENCE [LARGE SCALE GENOMIC DNA]</scope>
</reference>
<dbReference type="EMBL" id="UYSG01011204">
    <property type="protein sequence ID" value="VDL61390.1"/>
    <property type="molecule type" value="Genomic_DNA"/>
</dbReference>
<organism evidence="3">
    <name type="scientific">Hymenolepis diminuta</name>
    <name type="common">Rat tapeworm</name>
    <dbReference type="NCBI Taxonomy" id="6216"/>
    <lineage>
        <taxon>Eukaryota</taxon>
        <taxon>Metazoa</taxon>
        <taxon>Spiralia</taxon>
        <taxon>Lophotrochozoa</taxon>
        <taxon>Platyhelminthes</taxon>
        <taxon>Cestoda</taxon>
        <taxon>Eucestoda</taxon>
        <taxon>Cyclophyllidea</taxon>
        <taxon>Hymenolepididae</taxon>
        <taxon>Hymenolepis</taxon>
    </lineage>
</organism>
<sequence>MRNSHSQDADFAEDVVIIEIVLSKTSPSELQQQGPQRRPLPKISYEQFNEAESEQQVSINSDETELWSTLAPISNAVLLYVSMRYETTFLEKTIFKECYVTDRSINLMGLDLIQLP</sequence>
<evidence type="ECO:0000313" key="2">
    <source>
        <dbReference type="Proteomes" id="UP000274504"/>
    </source>
</evidence>
<accession>A0A0R3SUA9</accession>
<protein>
    <submittedName>
        <fullName evidence="1 3">Uncharacterized protein</fullName>
    </submittedName>
</protein>
<dbReference type="WBParaSite" id="HDID_0000907401-mRNA-1">
    <property type="protein sequence ID" value="HDID_0000907401-mRNA-1"/>
    <property type="gene ID" value="HDID_0000907401"/>
</dbReference>